<comment type="caution">
    <text evidence="1">The sequence shown here is derived from an EMBL/GenBank/DDBJ whole genome shotgun (WGS) entry which is preliminary data.</text>
</comment>
<organism evidence="1 2">
    <name type="scientific">Dermacentor silvarum</name>
    <name type="common">Tick</name>
    <dbReference type="NCBI Taxonomy" id="543639"/>
    <lineage>
        <taxon>Eukaryota</taxon>
        <taxon>Metazoa</taxon>
        <taxon>Ecdysozoa</taxon>
        <taxon>Arthropoda</taxon>
        <taxon>Chelicerata</taxon>
        <taxon>Arachnida</taxon>
        <taxon>Acari</taxon>
        <taxon>Parasitiformes</taxon>
        <taxon>Ixodida</taxon>
        <taxon>Ixodoidea</taxon>
        <taxon>Ixodidae</taxon>
        <taxon>Rhipicephalinae</taxon>
        <taxon>Dermacentor</taxon>
    </lineage>
</organism>
<name>A0ACB8DLD9_DERSI</name>
<gene>
    <name evidence="1" type="ORF">HPB49_023346</name>
</gene>
<accession>A0ACB8DLD9</accession>
<reference evidence="1" key="1">
    <citation type="submission" date="2020-05" db="EMBL/GenBank/DDBJ databases">
        <title>Large-scale comparative analyses of tick genomes elucidate their genetic diversity and vector capacities.</title>
        <authorList>
            <person name="Jia N."/>
            <person name="Wang J."/>
            <person name="Shi W."/>
            <person name="Du L."/>
            <person name="Sun Y."/>
            <person name="Zhan W."/>
            <person name="Jiang J."/>
            <person name="Wang Q."/>
            <person name="Zhang B."/>
            <person name="Ji P."/>
            <person name="Sakyi L.B."/>
            <person name="Cui X."/>
            <person name="Yuan T."/>
            <person name="Jiang B."/>
            <person name="Yang W."/>
            <person name="Lam T.T.-Y."/>
            <person name="Chang Q."/>
            <person name="Ding S."/>
            <person name="Wang X."/>
            <person name="Zhu J."/>
            <person name="Ruan X."/>
            <person name="Zhao L."/>
            <person name="Wei J."/>
            <person name="Que T."/>
            <person name="Du C."/>
            <person name="Cheng J."/>
            <person name="Dai P."/>
            <person name="Han X."/>
            <person name="Huang E."/>
            <person name="Gao Y."/>
            <person name="Liu J."/>
            <person name="Shao H."/>
            <person name="Ye R."/>
            <person name="Li L."/>
            <person name="Wei W."/>
            <person name="Wang X."/>
            <person name="Wang C."/>
            <person name="Yang T."/>
            <person name="Huo Q."/>
            <person name="Li W."/>
            <person name="Guo W."/>
            <person name="Chen H."/>
            <person name="Zhou L."/>
            <person name="Ni X."/>
            <person name="Tian J."/>
            <person name="Zhou Y."/>
            <person name="Sheng Y."/>
            <person name="Liu T."/>
            <person name="Pan Y."/>
            <person name="Xia L."/>
            <person name="Li J."/>
            <person name="Zhao F."/>
            <person name="Cao W."/>
        </authorList>
    </citation>
    <scope>NUCLEOTIDE SEQUENCE</scope>
    <source>
        <strain evidence="1">Dsil-2018</strain>
    </source>
</reference>
<evidence type="ECO:0000313" key="1">
    <source>
        <dbReference type="EMBL" id="KAH7971397.1"/>
    </source>
</evidence>
<protein>
    <submittedName>
        <fullName evidence="1">Uncharacterized protein</fullName>
    </submittedName>
</protein>
<dbReference type="EMBL" id="CM023480">
    <property type="protein sequence ID" value="KAH7971397.1"/>
    <property type="molecule type" value="Genomic_DNA"/>
</dbReference>
<keyword evidence="2" id="KW-1185">Reference proteome</keyword>
<sequence>MASAHANAHFPAKKKTDHAEEGWQIFQSLRAKKKQAKERNARQGGYFFADSKLTAGNQPERRGRPARRRHPPLPKYDLKVVFRPHQALPLRNMTSQAISDAIVEARRGKIRWDQFVLRIRPGSNIALASTPDATVAMGMRGATSLKINGRLHPVNVYVTPGEETRKGVIHGIEPHTSSETIKESIRFRT</sequence>
<dbReference type="Proteomes" id="UP000821865">
    <property type="component" value="Chromosome 11"/>
</dbReference>
<evidence type="ECO:0000313" key="2">
    <source>
        <dbReference type="Proteomes" id="UP000821865"/>
    </source>
</evidence>
<proteinExistence type="predicted"/>